<dbReference type="GO" id="GO:0003729">
    <property type="term" value="F:mRNA binding"/>
    <property type="evidence" value="ECO:0007669"/>
    <property type="project" value="TreeGrafter"/>
</dbReference>
<dbReference type="AlphaFoldDB" id="A0A8N4L3M0"/>
<evidence type="ECO:0000313" key="6">
    <source>
        <dbReference type="RefSeq" id="XP_029408462.1"/>
    </source>
</evidence>
<evidence type="ECO:0000313" key="5">
    <source>
        <dbReference type="Proteomes" id="UP001652620"/>
    </source>
</evidence>
<dbReference type="InterPro" id="IPR004087">
    <property type="entry name" value="KH_dom"/>
</dbReference>
<proteinExistence type="predicted"/>
<dbReference type="CDD" id="cd22384">
    <property type="entry name" value="KH-I_KHDRBS"/>
    <property type="match status" value="1"/>
</dbReference>
<dbReference type="OMA" id="AYDLMPP"/>
<dbReference type="SUPFAM" id="SSF54791">
    <property type="entry name" value="Eukaryotic type KH-domain (KH-domain type I)"/>
    <property type="match status" value="1"/>
</dbReference>
<keyword evidence="5" id="KW-1185">Reference proteome</keyword>
<dbReference type="InterPro" id="IPR045071">
    <property type="entry name" value="BBP-like"/>
</dbReference>
<dbReference type="GO" id="GO:0005634">
    <property type="term" value="C:nucleus"/>
    <property type="evidence" value="ECO:0007669"/>
    <property type="project" value="TreeGrafter"/>
</dbReference>
<dbReference type="PANTHER" id="PTHR11208">
    <property type="entry name" value="RNA-BINDING PROTEIN RELATED"/>
    <property type="match status" value="1"/>
</dbReference>
<accession>A0A8N4L3M0</accession>
<dbReference type="GeneID" id="105231560"/>
<dbReference type="GO" id="GO:0000381">
    <property type="term" value="P:regulation of alternative mRNA splicing, via spliceosome"/>
    <property type="evidence" value="ECO:0007669"/>
    <property type="project" value="TreeGrafter"/>
</dbReference>
<keyword evidence="1 2" id="KW-0694">RNA-binding</keyword>
<reference evidence="6" key="1">
    <citation type="submission" date="2025-08" db="UniProtKB">
        <authorList>
            <consortium name="RefSeq"/>
        </authorList>
    </citation>
    <scope>IDENTIFICATION</scope>
    <source>
        <tissue evidence="6">Adult</tissue>
    </source>
</reference>
<evidence type="ECO:0000256" key="2">
    <source>
        <dbReference type="PROSITE-ProRule" id="PRU00117"/>
    </source>
</evidence>
<dbReference type="InterPro" id="IPR055256">
    <property type="entry name" value="KH_1_KHDC4/BBP-like"/>
</dbReference>
<protein>
    <submittedName>
        <fullName evidence="6">KH domain-containing, RNA-binding, signal transduction-associated protein 3 isoform X1</fullName>
    </submittedName>
</protein>
<organism evidence="5 6">
    <name type="scientific">Bactrocera dorsalis</name>
    <name type="common">Oriental fruit fly</name>
    <name type="synonym">Dacus dorsalis</name>
    <dbReference type="NCBI Taxonomy" id="27457"/>
    <lineage>
        <taxon>Eukaryota</taxon>
        <taxon>Metazoa</taxon>
        <taxon>Ecdysozoa</taxon>
        <taxon>Arthropoda</taxon>
        <taxon>Hexapoda</taxon>
        <taxon>Insecta</taxon>
        <taxon>Pterygota</taxon>
        <taxon>Neoptera</taxon>
        <taxon>Endopterygota</taxon>
        <taxon>Diptera</taxon>
        <taxon>Brachycera</taxon>
        <taxon>Muscomorpha</taxon>
        <taxon>Tephritoidea</taxon>
        <taxon>Tephritidae</taxon>
        <taxon>Bactrocera</taxon>
        <taxon>Bactrocera</taxon>
    </lineage>
</organism>
<dbReference type="SMART" id="SM00322">
    <property type="entry name" value="KH"/>
    <property type="match status" value="1"/>
</dbReference>
<dbReference type="PROSITE" id="PS50084">
    <property type="entry name" value="KH_TYPE_1"/>
    <property type="match status" value="1"/>
</dbReference>
<evidence type="ECO:0000256" key="1">
    <source>
        <dbReference type="ARBA" id="ARBA00022884"/>
    </source>
</evidence>
<dbReference type="InterPro" id="IPR036612">
    <property type="entry name" value="KH_dom_type_1_sf"/>
</dbReference>
<sequence length="309" mass="35726">MAEHVHETNNAQKEEENETPRINNFAQKFLADLDEERERLGADFPLCALLIDEAFERVYSTGRIPGREYYADVYQQKPIKVTQKVFVPVKQFPKFNFTGKILGPKGNSLRRLQEETQCKIVIKGRNSIRDRTKEEEMRESGDPRFAHLNRSLYVEISTIAAPAECYARIAYALAEIRKYLVPDKNDDVSHEQLLELMEIDPKSAKQYSKSILDKKMMTGPSSSKFYNLARHGDQQGMYQNESDEEVYETKVHTRLVTPIHNYGYVKVIPSTAPYKRPPTAIYGTELKRTRDTTIKSYKPPSFGIIKKYK</sequence>
<dbReference type="OrthoDB" id="6777263at2759"/>
<dbReference type="PANTHER" id="PTHR11208:SF140">
    <property type="entry name" value="GH05812P-RELATED"/>
    <property type="match status" value="1"/>
</dbReference>
<feature type="domain" description="K Homology" evidence="4">
    <location>
        <begin position="79"/>
        <end position="178"/>
    </location>
</feature>
<dbReference type="Pfam" id="PF22675">
    <property type="entry name" value="KH-I_KHDC4-BBP"/>
    <property type="match status" value="1"/>
</dbReference>
<evidence type="ECO:0000259" key="4">
    <source>
        <dbReference type="SMART" id="SM00322"/>
    </source>
</evidence>
<gene>
    <name evidence="6" type="primary">LOC105231560</name>
</gene>
<evidence type="ECO:0000256" key="3">
    <source>
        <dbReference type="SAM" id="MobiDB-lite"/>
    </source>
</evidence>
<dbReference type="FunFam" id="3.30.1370.10:FF:000052">
    <property type="entry name" value="Kep1, isoform A"/>
    <property type="match status" value="1"/>
</dbReference>
<dbReference type="Proteomes" id="UP001652620">
    <property type="component" value="Unplaced"/>
</dbReference>
<feature type="region of interest" description="Disordered" evidence="3">
    <location>
        <begin position="1"/>
        <end position="21"/>
    </location>
</feature>
<dbReference type="Gene3D" id="3.30.1370.10">
    <property type="entry name" value="K Homology domain, type 1"/>
    <property type="match status" value="1"/>
</dbReference>
<dbReference type="RefSeq" id="XP_029408462.1">
    <property type="nucleotide sequence ID" value="XM_029552602.2"/>
</dbReference>
<name>A0A8N4L3M0_BACDO</name>